<feature type="repeat" description="PPR" evidence="3">
    <location>
        <begin position="142"/>
        <end position="176"/>
    </location>
</feature>
<dbReference type="FunFam" id="1.25.40.10:FF:000212">
    <property type="entry name" value="Pentatricopeptide repeat-containing protein At2g03380, mitochondrial"/>
    <property type="match status" value="1"/>
</dbReference>
<dbReference type="Pfam" id="PF20431">
    <property type="entry name" value="E_motif"/>
    <property type="match status" value="1"/>
</dbReference>
<dbReference type="PANTHER" id="PTHR47926">
    <property type="entry name" value="PENTATRICOPEPTIDE REPEAT-CONTAINING PROTEIN"/>
    <property type="match status" value="1"/>
</dbReference>
<evidence type="ECO:0000256" key="2">
    <source>
        <dbReference type="ARBA" id="ARBA00061659"/>
    </source>
</evidence>
<dbReference type="InterPro" id="IPR011990">
    <property type="entry name" value="TPR-like_helical_dom_sf"/>
</dbReference>
<dbReference type="FunFam" id="1.25.40.10:FF:000073">
    <property type="entry name" value="Pentatricopeptide repeat-containing protein chloroplastic"/>
    <property type="match status" value="2"/>
</dbReference>
<proteinExistence type="inferred from homology"/>
<feature type="repeat" description="PPR" evidence="3">
    <location>
        <begin position="208"/>
        <end position="242"/>
    </location>
</feature>
<accession>A0A830CN65</accession>
<dbReference type="NCBIfam" id="TIGR00756">
    <property type="entry name" value="PPR"/>
    <property type="match status" value="5"/>
</dbReference>
<keyword evidence="1" id="KW-0677">Repeat</keyword>
<dbReference type="InterPro" id="IPR046848">
    <property type="entry name" value="E_motif"/>
</dbReference>
<reference evidence="4" key="1">
    <citation type="submission" date="2020-07" db="EMBL/GenBank/DDBJ databases">
        <title>Ethylene signaling mediates host invasion by parasitic plants.</title>
        <authorList>
            <person name="Yoshida S."/>
        </authorList>
    </citation>
    <scope>NUCLEOTIDE SEQUENCE</scope>
    <source>
        <strain evidence="4">Okayama</strain>
    </source>
</reference>
<dbReference type="Proteomes" id="UP000653305">
    <property type="component" value="Unassembled WGS sequence"/>
</dbReference>
<evidence type="ECO:0000256" key="1">
    <source>
        <dbReference type="ARBA" id="ARBA00022737"/>
    </source>
</evidence>
<evidence type="ECO:0000313" key="5">
    <source>
        <dbReference type="Proteomes" id="UP000653305"/>
    </source>
</evidence>
<feature type="repeat" description="PPR" evidence="3">
    <location>
        <begin position="477"/>
        <end position="511"/>
    </location>
</feature>
<gene>
    <name evidence="4" type="ORF">PHJA_002349700</name>
</gene>
<dbReference type="Gene3D" id="1.25.40.10">
    <property type="entry name" value="Tetratricopeptide repeat domain"/>
    <property type="match status" value="4"/>
</dbReference>
<comment type="similarity">
    <text evidence="2">Belongs to the PPR family. PCMP-E subfamily.</text>
</comment>
<comment type="caution">
    <text evidence="4">The sequence shown here is derived from an EMBL/GenBank/DDBJ whole genome shotgun (WGS) entry which is preliminary data.</text>
</comment>
<protein>
    <submittedName>
        <fullName evidence="4">Pentatricopeptide repeat-containing protein at2g03380 mitochondrial</fullName>
    </submittedName>
</protein>
<feature type="repeat" description="PPR" evidence="3">
    <location>
        <begin position="343"/>
        <end position="373"/>
    </location>
</feature>
<name>A0A830CN65_9LAMI</name>
<dbReference type="OrthoDB" id="185373at2759"/>
<dbReference type="AlphaFoldDB" id="A0A830CN65"/>
<dbReference type="Pfam" id="PF13041">
    <property type="entry name" value="PPR_2"/>
    <property type="match status" value="2"/>
</dbReference>
<dbReference type="EMBL" id="BMAC01000724">
    <property type="protein sequence ID" value="GFQ02058.1"/>
    <property type="molecule type" value="Genomic_DNA"/>
</dbReference>
<keyword evidence="5" id="KW-1185">Reference proteome</keyword>
<dbReference type="PROSITE" id="PS51375">
    <property type="entry name" value="PPR"/>
    <property type="match status" value="6"/>
</dbReference>
<feature type="repeat" description="PPR" evidence="3">
    <location>
        <begin position="274"/>
        <end position="308"/>
    </location>
</feature>
<dbReference type="GO" id="GO:0003723">
    <property type="term" value="F:RNA binding"/>
    <property type="evidence" value="ECO:0007669"/>
    <property type="project" value="InterPro"/>
</dbReference>
<dbReference type="InterPro" id="IPR046960">
    <property type="entry name" value="PPR_At4g14850-like_plant"/>
</dbReference>
<dbReference type="GO" id="GO:0009451">
    <property type="term" value="P:RNA modification"/>
    <property type="evidence" value="ECO:0007669"/>
    <property type="project" value="InterPro"/>
</dbReference>
<feature type="repeat" description="PPR" evidence="3">
    <location>
        <begin position="374"/>
        <end position="408"/>
    </location>
</feature>
<evidence type="ECO:0000313" key="4">
    <source>
        <dbReference type="EMBL" id="GFQ02058.1"/>
    </source>
</evidence>
<dbReference type="Pfam" id="PF01535">
    <property type="entry name" value="PPR"/>
    <property type="match status" value="4"/>
</dbReference>
<evidence type="ECO:0000256" key="3">
    <source>
        <dbReference type="PROSITE-ProRule" id="PRU00708"/>
    </source>
</evidence>
<organism evidence="4 5">
    <name type="scientific">Phtheirospermum japonicum</name>
    <dbReference type="NCBI Taxonomy" id="374723"/>
    <lineage>
        <taxon>Eukaryota</taxon>
        <taxon>Viridiplantae</taxon>
        <taxon>Streptophyta</taxon>
        <taxon>Embryophyta</taxon>
        <taxon>Tracheophyta</taxon>
        <taxon>Spermatophyta</taxon>
        <taxon>Magnoliopsida</taxon>
        <taxon>eudicotyledons</taxon>
        <taxon>Gunneridae</taxon>
        <taxon>Pentapetalae</taxon>
        <taxon>asterids</taxon>
        <taxon>lamiids</taxon>
        <taxon>Lamiales</taxon>
        <taxon>Orobanchaceae</taxon>
        <taxon>Orobanchaceae incertae sedis</taxon>
        <taxon>Phtheirospermum</taxon>
    </lineage>
</organism>
<dbReference type="FunFam" id="1.25.40.10:FF:000309">
    <property type="entry name" value="Pentatricopeptide repeat-containing protein, chloroplastic"/>
    <property type="match status" value="1"/>
</dbReference>
<dbReference type="PANTHER" id="PTHR47926:SF363">
    <property type="entry name" value="PENTATRICOPEPTIDE REPEAT-CONTAINING PROTEIN"/>
    <property type="match status" value="1"/>
</dbReference>
<sequence length="671" mass="75383">MKLFPFLRTKIPRPTFSKPQSQFTTFTHLPSHNLELDSIQSISANPFFNLLRLCRTLSSLQKIHALLIVSGESHDPLLKTKLVGSYGLFGHIKNARRVFDEISNPDLVSCKVMIRWKACTELRDFREGRKLHGHIVQIGKPDSFVLTGLVDMYAKCGEINTARKVFEKIWDRNVVCWTSMIVGYVQNNCPKEGLLLFNRMRGCTVEGNAYTFGSIISACAKLGALHQGRWVHGNVIKNGIEVNSHLFASIVDMYIKCGAINDARSIFDEFRIIDLVSWTAMIVGYARSGFADEALLLFTDEKWRNVYPNSVTLASVLSACARSGNYHMGSLVHSLGIKLGQDNTNVMNALVDMYAKCRKIENAVYLFESMFEKDVVGWNSIISGFYQNGYPYKALRSFNRMRSEYFGPDPTTVVVVLSTCACLGDVRLGCSVHAYSIREGFLASDSVYIGTAVLNLYAKCGDTVSARKVFDEMSERNAATWSAMIGGYGKQGDSNECLRLFDSMIKENVGPTDIIFTTILSACSHTGMIMEGWRYFDKMSREYDFVPSARHYVCMVDLLARSGSLEEALEFIEKMPIQPDCAVLGSFLHGCSVYSRFDLGDEVVRKMLRLHPVDAGHYVLMANYNASKGRWGQAGQLRDLMKREGLKKQIGYSLVELCADEMYSQRATMFC</sequence>
<dbReference type="InterPro" id="IPR002885">
    <property type="entry name" value="PPR_rpt"/>
</dbReference>